<accession>A0A9D1G3U0</accession>
<evidence type="ECO:0000256" key="1">
    <source>
        <dbReference type="ARBA" id="ARBA00011046"/>
    </source>
</evidence>
<keyword evidence="3" id="KW-0238">DNA-binding</keyword>
<dbReference type="Pfam" id="PF03965">
    <property type="entry name" value="Penicillinase_R"/>
    <property type="match status" value="1"/>
</dbReference>
<keyword evidence="2" id="KW-0805">Transcription regulation</keyword>
<protein>
    <submittedName>
        <fullName evidence="5">BlaI/MecI/CopY family transcriptional regulator</fullName>
    </submittedName>
</protein>
<dbReference type="PIRSF" id="PIRSF019455">
    <property type="entry name" value="CopR_AtkY"/>
    <property type="match status" value="1"/>
</dbReference>
<evidence type="ECO:0000313" key="6">
    <source>
        <dbReference type="Proteomes" id="UP000886876"/>
    </source>
</evidence>
<name>A0A9D1G3U0_9FIRM</name>
<sequence length="119" mass="13425">MEHLSNGEWTLMNALWELQPATVTQLVHALEAETGWTKHTVMTMLSRLERKGAVSCRQGERAREYTALLEREKAAARETDSFLSRVYGGSLGMMVNSMLRANSLSEAELQELRELLDKG</sequence>
<reference evidence="5" key="2">
    <citation type="journal article" date="2021" name="PeerJ">
        <title>Extensive microbial diversity within the chicken gut microbiome revealed by metagenomics and culture.</title>
        <authorList>
            <person name="Gilroy R."/>
            <person name="Ravi A."/>
            <person name="Getino M."/>
            <person name="Pursley I."/>
            <person name="Horton D.L."/>
            <person name="Alikhan N.F."/>
            <person name="Baker D."/>
            <person name="Gharbi K."/>
            <person name="Hall N."/>
            <person name="Watson M."/>
            <person name="Adriaenssens E.M."/>
            <person name="Foster-Nyarko E."/>
            <person name="Jarju S."/>
            <person name="Secka A."/>
            <person name="Antonio M."/>
            <person name="Oren A."/>
            <person name="Chaudhuri R.R."/>
            <person name="La Ragione R."/>
            <person name="Hildebrand F."/>
            <person name="Pallen M.J."/>
        </authorList>
    </citation>
    <scope>NUCLEOTIDE SEQUENCE</scope>
    <source>
        <strain evidence="5">ChiHecec3B27-6122</strain>
    </source>
</reference>
<dbReference type="GO" id="GO:0045892">
    <property type="term" value="P:negative regulation of DNA-templated transcription"/>
    <property type="evidence" value="ECO:0007669"/>
    <property type="project" value="InterPro"/>
</dbReference>
<evidence type="ECO:0000256" key="2">
    <source>
        <dbReference type="ARBA" id="ARBA00023015"/>
    </source>
</evidence>
<evidence type="ECO:0000256" key="3">
    <source>
        <dbReference type="ARBA" id="ARBA00023125"/>
    </source>
</evidence>
<evidence type="ECO:0000256" key="4">
    <source>
        <dbReference type="ARBA" id="ARBA00023163"/>
    </source>
</evidence>
<dbReference type="InterPro" id="IPR005650">
    <property type="entry name" value="BlaI_family"/>
</dbReference>
<gene>
    <name evidence="5" type="ORF">IAD42_02425</name>
</gene>
<dbReference type="Gene3D" id="1.10.10.10">
    <property type="entry name" value="Winged helix-like DNA-binding domain superfamily/Winged helix DNA-binding domain"/>
    <property type="match status" value="1"/>
</dbReference>
<evidence type="ECO:0000313" key="5">
    <source>
        <dbReference type="EMBL" id="HIS96810.1"/>
    </source>
</evidence>
<dbReference type="SUPFAM" id="SSF46785">
    <property type="entry name" value="Winged helix' DNA-binding domain"/>
    <property type="match status" value="1"/>
</dbReference>
<comment type="caution">
    <text evidence="5">The sequence shown here is derived from an EMBL/GenBank/DDBJ whole genome shotgun (WGS) entry which is preliminary data.</text>
</comment>
<dbReference type="InterPro" id="IPR036390">
    <property type="entry name" value="WH_DNA-bd_sf"/>
</dbReference>
<dbReference type="GO" id="GO:0003677">
    <property type="term" value="F:DNA binding"/>
    <property type="evidence" value="ECO:0007669"/>
    <property type="project" value="UniProtKB-KW"/>
</dbReference>
<proteinExistence type="inferred from homology"/>
<dbReference type="InterPro" id="IPR036388">
    <property type="entry name" value="WH-like_DNA-bd_sf"/>
</dbReference>
<organism evidence="5 6">
    <name type="scientific">Candidatus Scatomorpha pullistercoris</name>
    <dbReference type="NCBI Taxonomy" id="2840929"/>
    <lineage>
        <taxon>Bacteria</taxon>
        <taxon>Bacillati</taxon>
        <taxon>Bacillota</taxon>
        <taxon>Clostridia</taxon>
        <taxon>Eubacteriales</taxon>
        <taxon>Candidatus Scatomorpha</taxon>
    </lineage>
</organism>
<reference evidence="5" key="1">
    <citation type="submission" date="2020-10" db="EMBL/GenBank/DDBJ databases">
        <authorList>
            <person name="Gilroy R."/>
        </authorList>
    </citation>
    <scope>NUCLEOTIDE SEQUENCE</scope>
    <source>
        <strain evidence="5">ChiHecec3B27-6122</strain>
    </source>
</reference>
<dbReference type="Proteomes" id="UP000886876">
    <property type="component" value="Unassembled WGS sequence"/>
</dbReference>
<dbReference type="Gene3D" id="1.10.4040.10">
    <property type="entry name" value="Penicillinase repressor domain"/>
    <property type="match status" value="1"/>
</dbReference>
<keyword evidence="4" id="KW-0804">Transcription</keyword>
<dbReference type="EMBL" id="DVJS01000054">
    <property type="protein sequence ID" value="HIS96810.1"/>
    <property type="molecule type" value="Genomic_DNA"/>
</dbReference>
<comment type="similarity">
    <text evidence="1">Belongs to the BlaI transcriptional regulatory family.</text>
</comment>
<dbReference type="AlphaFoldDB" id="A0A9D1G3U0"/>